<name>A0AA91SZQ5_CLALS</name>
<gene>
    <name evidence="1" type="ORF">A9F13_23g00286</name>
</gene>
<proteinExistence type="predicted"/>
<dbReference type="AlphaFoldDB" id="A0AA91SZQ5"/>
<reference evidence="1 2" key="1">
    <citation type="submission" date="2017-04" db="EMBL/GenBank/DDBJ databases">
        <title>Draft genome of the yeast Clavispora lusitaniae type strain CBS 6936.</title>
        <authorList>
            <person name="Durrens P."/>
            <person name="Klopp C."/>
            <person name="Biteau N."/>
            <person name="Fitton-Ouhabi V."/>
            <person name="Dementhon K."/>
            <person name="Accoceberry I."/>
            <person name="Sherman D.J."/>
            <person name="Noel T."/>
        </authorList>
    </citation>
    <scope>NUCLEOTIDE SEQUENCE [LARGE SCALE GENOMIC DNA]</scope>
    <source>
        <strain evidence="1 2">CBS 6936</strain>
    </source>
</reference>
<organism evidence="1 2">
    <name type="scientific">Clavispora lusitaniae</name>
    <name type="common">Candida lusitaniae</name>
    <dbReference type="NCBI Taxonomy" id="36911"/>
    <lineage>
        <taxon>Eukaryota</taxon>
        <taxon>Fungi</taxon>
        <taxon>Dikarya</taxon>
        <taxon>Ascomycota</taxon>
        <taxon>Saccharomycotina</taxon>
        <taxon>Pichiomycetes</taxon>
        <taxon>Metschnikowiaceae</taxon>
        <taxon>Clavispora</taxon>
    </lineage>
</organism>
<dbReference type="EMBL" id="LYUB02000023">
    <property type="protein sequence ID" value="OVF05422.1"/>
    <property type="molecule type" value="Genomic_DNA"/>
</dbReference>
<dbReference type="KEGG" id="clus:A9F13_23g00286"/>
<evidence type="ECO:0000313" key="1">
    <source>
        <dbReference type="EMBL" id="OVF05422.1"/>
    </source>
</evidence>
<evidence type="ECO:0000313" key="2">
    <source>
        <dbReference type="Proteomes" id="UP000195602"/>
    </source>
</evidence>
<comment type="caution">
    <text evidence="1">The sequence shown here is derived from an EMBL/GenBank/DDBJ whole genome shotgun (WGS) entry which is preliminary data.</text>
</comment>
<sequence>MVKETPECWRNWEVDYGILVHTFGRLKATMTRLVALILNTSDLISNMCNRFIEMSHFSISYHFPFDPPYVYYNLKMDSESDFTTN</sequence>
<accession>A0AA91SZQ5</accession>
<protein>
    <submittedName>
        <fullName evidence="1">Uncharacterized protein</fullName>
    </submittedName>
</protein>
<dbReference type="Proteomes" id="UP000195602">
    <property type="component" value="Unassembled WGS sequence"/>
</dbReference>